<organism evidence="2 3">
    <name type="scientific">Trypanosoma theileri</name>
    <dbReference type="NCBI Taxonomy" id="67003"/>
    <lineage>
        <taxon>Eukaryota</taxon>
        <taxon>Discoba</taxon>
        <taxon>Euglenozoa</taxon>
        <taxon>Kinetoplastea</taxon>
        <taxon>Metakinetoplastina</taxon>
        <taxon>Trypanosomatida</taxon>
        <taxon>Trypanosomatidae</taxon>
        <taxon>Trypanosoma</taxon>
    </lineage>
</organism>
<dbReference type="AlphaFoldDB" id="A0A1X0P0K8"/>
<sequence length="166" mass="19726">MENNILTVHVNPHKVMTWEGLGSSIISFAVPRNAGFLQGFRVGRAHVSAPNGQHWRRRNHFYTISTNAHECNRRVIRFEHSKTQICNFRNYKTEWHIFTRKPWPQKHHWKKRKRNLWRHHYNSRKESFSGGIVPPKHKNSRGADLETRKRFHTTNHGCVRYGSARG</sequence>
<evidence type="ECO:0000313" key="2">
    <source>
        <dbReference type="EMBL" id="ORC90253.1"/>
    </source>
</evidence>
<accession>A0A1X0P0K8</accession>
<gene>
    <name evidence="2" type="ORF">TM35_000093030</name>
</gene>
<reference evidence="2 3" key="1">
    <citation type="submission" date="2017-03" db="EMBL/GenBank/DDBJ databases">
        <title>An alternative strategy for trypanosome survival in the mammalian bloodstream revealed through genome and transcriptome analysis of the ubiquitous bovine parasite Trypanosoma (Megatrypanum) theileri.</title>
        <authorList>
            <person name="Kelly S."/>
            <person name="Ivens A."/>
            <person name="Mott A."/>
            <person name="O'Neill E."/>
            <person name="Emms D."/>
            <person name="Macleod O."/>
            <person name="Voorheis P."/>
            <person name="Matthews J."/>
            <person name="Matthews K."/>
            <person name="Carrington M."/>
        </authorList>
    </citation>
    <scope>NUCLEOTIDE SEQUENCE [LARGE SCALE GENOMIC DNA]</scope>
    <source>
        <strain evidence="2">Edinburgh</strain>
    </source>
</reference>
<dbReference type="GeneID" id="39984322"/>
<evidence type="ECO:0000256" key="1">
    <source>
        <dbReference type="SAM" id="MobiDB-lite"/>
    </source>
</evidence>
<proteinExistence type="predicted"/>
<dbReference type="VEuPathDB" id="TriTrypDB:TM35_000093030"/>
<protein>
    <submittedName>
        <fullName evidence="2">Uncharacterized protein</fullName>
    </submittedName>
</protein>
<comment type="caution">
    <text evidence="2">The sequence shown here is derived from an EMBL/GenBank/DDBJ whole genome shotgun (WGS) entry which is preliminary data.</text>
</comment>
<dbReference type="RefSeq" id="XP_028884319.1">
    <property type="nucleotide sequence ID" value="XM_029024542.1"/>
</dbReference>
<name>A0A1X0P0K8_9TRYP</name>
<feature type="region of interest" description="Disordered" evidence="1">
    <location>
        <begin position="127"/>
        <end position="147"/>
    </location>
</feature>
<keyword evidence="3" id="KW-1185">Reference proteome</keyword>
<dbReference type="EMBL" id="NBCO01000009">
    <property type="protein sequence ID" value="ORC90253.1"/>
    <property type="molecule type" value="Genomic_DNA"/>
</dbReference>
<evidence type="ECO:0000313" key="3">
    <source>
        <dbReference type="Proteomes" id="UP000192257"/>
    </source>
</evidence>
<dbReference type="Proteomes" id="UP000192257">
    <property type="component" value="Unassembled WGS sequence"/>
</dbReference>